<organism evidence="1 2">
    <name type="scientific">Ooceraea biroi</name>
    <name type="common">Clonal raider ant</name>
    <name type="synonym">Cerapachys biroi</name>
    <dbReference type="NCBI Taxonomy" id="2015173"/>
    <lineage>
        <taxon>Eukaryota</taxon>
        <taxon>Metazoa</taxon>
        <taxon>Ecdysozoa</taxon>
        <taxon>Arthropoda</taxon>
        <taxon>Hexapoda</taxon>
        <taxon>Insecta</taxon>
        <taxon>Pterygota</taxon>
        <taxon>Neoptera</taxon>
        <taxon>Endopterygota</taxon>
        <taxon>Hymenoptera</taxon>
        <taxon>Apocrita</taxon>
        <taxon>Aculeata</taxon>
        <taxon>Formicoidea</taxon>
        <taxon>Formicidae</taxon>
        <taxon>Dorylinae</taxon>
        <taxon>Ooceraea</taxon>
    </lineage>
</organism>
<dbReference type="EMBL" id="KK107519">
    <property type="protein sequence ID" value="EZA49415.1"/>
    <property type="molecule type" value="Genomic_DNA"/>
</dbReference>
<dbReference type="AlphaFoldDB" id="A0A026W0E7"/>
<dbReference type="Proteomes" id="UP000053097">
    <property type="component" value="Unassembled WGS sequence"/>
</dbReference>
<keyword evidence="2" id="KW-1185">Reference proteome</keyword>
<proteinExistence type="predicted"/>
<reference evidence="1 2" key="1">
    <citation type="journal article" date="2014" name="Curr. Biol.">
        <title>The genome of the clonal raider ant Cerapachys biroi.</title>
        <authorList>
            <person name="Oxley P.R."/>
            <person name="Ji L."/>
            <person name="Fetter-Pruneda I."/>
            <person name="McKenzie S.K."/>
            <person name="Li C."/>
            <person name="Hu H."/>
            <person name="Zhang G."/>
            <person name="Kronauer D.J."/>
        </authorList>
    </citation>
    <scope>NUCLEOTIDE SEQUENCE [LARGE SCALE GENOMIC DNA]</scope>
</reference>
<accession>A0A026W0E7</accession>
<protein>
    <submittedName>
        <fullName evidence="1">Uncharacterized protein</fullName>
    </submittedName>
</protein>
<sequence length="150" mass="16227">MQSVPEGFISAAFAVNSLRNVPQTVYETCQAELGGDSRMRRISDANDNLGIPDDSFRCDPRQNSWRLHVEVARQESGKSGLTGNRAEYARFRARARGTSLIAPLSHEDRVIGAVGGSRAVVSLAAEFFLAIQDLRGTGATGLTRPATTDF</sequence>
<gene>
    <name evidence="1" type="ORF">X777_11913</name>
</gene>
<evidence type="ECO:0000313" key="2">
    <source>
        <dbReference type="Proteomes" id="UP000053097"/>
    </source>
</evidence>
<evidence type="ECO:0000313" key="1">
    <source>
        <dbReference type="EMBL" id="EZA49415.1"/>
    </source>
</evidence>
<name>A0A026W0E7_OOCBI</name>